<accession>A0A7Z1AXP7</accession>
<dbReference type="SUPFAM" id="SSF55811">
    <property type="entry name" value="Nudix"/>
    <property type="match status" value="1"/>
</dbReference>
<name>A0A7Z1AXP7_9PSEU</name>
<dbReference type="AlphaFoldDB" id="A0A7Z1AXP7"/>
<dbReference type="Gene3D" id="3.90.79.10">
    <property type="entry name" value="Nucleoside Triphosphate Pyrophosphohydrolase"/>
    <property type="match status" value="1"/>
</dbReference>
<keyword evidence="2" id="KW-1185">Reference proteome</keyword>
<protein>
    <recommendedName>
        <fullName evidence="3">NUDIX domain-containing protein</fullName>
    </recommendedName>
</protein>
<evidence type="ECO:0000313" key="2">
    <source>
        <dbReference type="Proteomes" id="UP000185696"/>
    </source>
</evidence>
<evidence type="ECO:0008006" key="3">
    <source>
        <dbReference type="Google" id="ProtNLM"/>
    </source>
</evidence>
<sequence>MTMARVIVPDRLRLVRGTLPAVDQQAVDRAWEQAVLADPTLYDGPALACPRVDHRPADSTLTLEWAPVTYRYFSLRRVPGADVAPALFAAVVQPTVEGGLVVGRTTAAGQVQIPGGVVEQPTGAVDEAWLAHEAARELAEETGVVVPPEELARFAVTSTPGGNVGVFFRAPPLAEKVIRERFAVLLAKETAAGNVPELAEVTTVGSLSDLLELGGPYSASSIPVARRYLDQFG</sequence>
<organism evidence="1 2">
    <name type="scientific">Actinophytocola xinjiangensis</name>
    <dbReference type="NCBI Taxonomy" id="485602"/>
    <lineage>
        <taxon>Bacteria</taxon>
        <taxon>Bacillati</taxon>
        <taxon>Actinomycetota</taxon>
        <taxon>Actinomycetes</taxon>
        <taxon>Pseudonocardiales</taxon>
        <taxon>Pseudonocardiaceae</taxon>
    </lineage>
</organism>
<gene>
    <name evidence="1" type="ORF">BLA60_24690</name>
</gene>
<evidence type="ECO:0000313" key="1">
    <source>
        <dbReference type="EMBL" id="OLF08069.1"/>
    </source>
</evidence>
<comment type="caution">
    <text evidence="1">The sequence shown here is derived from an EMBL/GenBank/DDBJ whole genome shotgun (WGS) entry which is preliminary data.</text>
</comment>
<reference evidence="1 2" key="1">
    <citation type="submission" date="2016-12" db="EMBL/GenBank/DDBJ databases">
        <title>The draft genome sequence of Actinophytocola xinjiangensis.</title>
        <authorList>
            <person name="Wang W."/>
            <person name="Yuan L."/>
        </authorList>
    </citation>
    <scope>NUCLEOTIDE SEQUENCE [LARGE SCALE GENOMIC DNA]</scope>
    <source>
        <strain evidence="1 2">CGMCC 4.4663</strain>
    </source>
</reference>
<proteinExistence type="predicted"/>
<dbReference type="EMBL" id="MSIF01000013">
    <property type="protein sequence ID" value="OLF08069.1"/>
    <property type="molecule type" value="Genomic_DNA"/>
</dbReference>
<dbReference type="InterPro" id="IPR015797">
    <property type="entry name" value="NUDIX_hydrolase-like_dom_sf"/>
</dbReference>
<dbReference type="Proteomes" id="UP000185696">
    <property type="component" value="Unassembled WGS sequence"/>
</dbReference>